<evidence type="ECO:0000256" key="1">
    <source>
        <dbReference type="ARBA" id="ARBA00022490"/>
    </source>
</evidence>
<evidence type="ECO:0000313" key="4">
    <source>
        <dbReference type="EMBL" id="PAA93508.1"/>
    </source>
</evidence>
<proteinExistence type="inferred from homology"/>
<evidence type="ECO:0008006" key="6">
    <source>
        <dbReference type="Google" id="ProtNLM"/>
    </source>
</evidence>
<dbReference type="PANTHER" id="PTHR13242:SF0">
    <property type="entry name" value="EUKARYOTIC TRANSLATION INITIATION FACTOR 3 SUBUNIT L"/>
    <property type="match status" value="1"/>
</dbReference>
<dbReference type="OrthoDB" id="15082at2759"/>
<gene>
    <name evidence="4" type="ORF">BOX15_Mlig025031g1</name>
</gene>
<dbReference type="AlphaFoldDB" id="A0A267H5D7"/>
<dbReference type="GO" id="GO:0005852">
    <property type="term" value="C:eukaryotic translation initiation factor 3 complex"/>
    <property type="evidence" value="ECO:0007669"/>
    <property type="project" value="InterPro"/>
</dbReference>
<dbReference type="HAMAP" id="MF_03011">
    <property type="entry name" value="eIF3l"/>
    <property type="match status" value="1"/>
</dbReference>
<protein>
    <recommendedName>
        <fullName evidence="6">Eukaryotic translation initiation factor 3 subunit L</fullName>
    </recommendedName>
</protein>
<dbReference type="PANTHER" id="PTHR13242">
    <property type="entry name" value="EUKARYOTIC TRANSLATION INITIATION FACTOR 3"/>
    <property type="match status" value="1"/>
</dbReference>
<evidence type="ECO:0000313" key="5">
    <source>
        <dbReference type="Proteomes" id="UP000215902"/>
    </source>
</evidence>
<reference evidence="4 5" key="1">
    <citation type="submission" date="2017-06" db="EMBL/GenBank/DDBJ databases">
        <title>A platform for efficient transgenesis in Macrostomum lignano, a flatworm model organism for stem cell research.</title>
        <authorList>
            <person name="Berezikov E."/>
        </authorList>
    </citation>
    <scope>NUCLEOTIDE SEQUENCE [LARGE SCALE GENOMIC DNA]</scope>
    <source>
        <strain evidence="4">DV1</strain>
        <tissue evidence="4">Whole organism</tissue>
    </source>
</reference>
<dbReference type="STRING" id="282301.A0A267H5D7"/>
<dbReference type="Proteomes" id="UP000215902">
    <property type="component" value="Unassembled WGS sequence"/>
</dbReference>
<keyword evidence="3" id="KW-0648">Protein biosynthesis</keyword>
<feature type="non-terminal residue" evidence="4">
    <location>
        <position position="1"/>
    </location>
</feature>
<dbReference type="Pfam" id="PF10255">
    <property type="entry name" value="Paf67"/>
    <property type="match status" value="1"/>
</dbReference>
<organism evidence="4 5">
    <name type="scientific">Macrostomum lignano</name>
    <dbReference type="NCBI Taxonomy" id="282301"/>
    <lineage>
        <taxon>Eukaryota</taxon>
        <taxon>Metazoa</taxon>
        <taxon>Spiralia</taxon>
        <taxon>Lophotrochozoa</taxon>
        <taxon>Platyhelminthes</taxon>
        <taxon>Rhabditophora</taxon>
        <taxon>Macrostomorpha</taxon>
        <taxon>Macrostomida</taxon>
        <taxon>Macrostomidae</taxon>
        <taxon>Macrostomum</taxon>
    </lineage>
</organism>
<comment type="caution">
    <text evidence="4">The sequence shown here is derived from an EMBL/GenBank/DDBJ whole genome shotgun (WGS) entry which is preliminary data.</text>
</comment>
<keyword evidence="1" id="KW-0963">Cytoplasm</keyword>
<evidence type="ECO:0000256" key="3">
    <source>
        <dbReference type="ARBA" id="ARBA00022917"/>
    </source>
</evidence>
<dbReference type="InterPro" id="IPR019382">
    <property type="entry name" value="eIF3l"/>
</dbReference>
<keyword evidence="2" id="KW-0396">Initiation factor</keyword>
<dbReference type="GO" id="GO:0003743">
    <property type="term" value="F:translation initiation factor activity"/>
    <property type="evidence" value="ECO:0007669"/>
    <property type="project" value="UniProtKB-KW"/>
</dbReference>
<keyword evidence="5" id="KW-1185">Reference proteome</keyword>
<name>A0A267H5D7_9PLAT</name>
<sequence length="565" mass="64566">NRFSAFVVVKHLKIAMTSWDEKVGGEPADYGNAVLSANGSYTILPEPVKTFLCNFEAAIRNRNVYDIIQCYEAQFPKLTERFFAKYNWPATQVVTEIVSRSLGGKEPDQLFVILYTEMYYKHIYAHIAGGPSFEDREASYFNYCDFFNFVLGTDTPVTHELPYQLLWDIIDEFIYQFQNFTQYRAKLKNKKDEEISTLRDSVTTWNIHSVLNVLHSLVEKSCINEQLRELASGGDISAVAGEFGERQLYKMLGFFSLIGLCRLHCILGDFFQALKVLENIDVSRLDLYCNVPTCNITTSYYVGFSFMMMRRYEDAIRTLNDALAYHNRVKSSLAGRPDVADYVAKQTDQMCHLLCLCLSLHPMRVDEIVHAQIKEKYNEKNLKLSRMDLDEIANTFQYACPKFLSPVPPNFDLPENYQMNPMRQIKEEFISEIKQQARIPDIRSYLKLYTTLSIEKLAGLMNTEPQVLHRELMCYKHKMQNIVTADAAAAAAAEAPTASSSELDFYIDGDMIHVADTKVARKFGELFIRNILKLEDVNRALTRLDQFIYGVAAGEAGPQAGSARS</sequence>
<evidence type="ECO:0000256" key="2">
    <source>
        <dbReference type="ARBA" id="ARBA00022540"/>
    </source>
</evidence>
<accession>A0A267H5D7</accession>
<dbReference type="EMBL" id="NIVC01000025">
    <property type="protein sequence ID" value="PAA93508.1"/>
    <property type="molecule type" value="Genomic_DNA"/>
</dbReference>